<dbReference type="PANTHER" id="PTHR30023">
    <property type="entry name" value="D-ALANYL-D-ALANINE CARBOXYPEPTIDASE"/>
    <property type="match status" value="1"/>
</dbReference>
<evidence type="ECO:0000256" key="2">
    <source>
        <dbReference type="ARBA" id="ARBA00022801"/>
    </source>
</evidence>
<dbReference type="InterPro" id="IPR000667">
    <property type="entry name" value="Peptidase_S13"/>
</dbReference>
<evidence type="ECO:0000256" key="3">
    <source>
        <dbReference type="SAM" id="SignalP"/>
    </source>
</evidence>
<reference evidence="5" key="1">
    <citation type="submission" date="2016-10" db="EMBL/GenBank/DDBJ databases">
        <authorList>
            <person name="Varghese N."/>
            <person name="Submissions S."/>
        </authorList>
    </citation>
    <scope>NUCLEOTIDE SEQUENCE [LARGE SCALE GENOMIC DNA]</scope>
    <source>
        <strain evidence="5">CGMCC 1.10218</strain>
    </source>
</reference>
<dbReference type="AlphaFoldDB" id="A0A1H7BBK2"/>
<keyword evidence="5" id="KW-1185">Reference proteome</keyword>
<protein>
    <submittedName>
        <fullName evidence="4">D-alanyl-D-alanine carboxypeptidase / D-alanyl-D-alanine-endopeptidase (Penicillin-binding protein 4)</fullName>
    </submittedName>
</protein>
<keyword evidence="4" id="KW-0121">Carboxypeptidase</keyword>
<evidence type="ECO:0000256" key="1">
    <source>
        <dbReference type="ARBA" id="ARBA00006096"/>
    </source>
</evidence>
<evidence type="ECO:0000313" key="4">
    <source>
        <dbReference type="EMBL" id="SEJ74536.1"/>
    </source>
</evidence>
<keyword evidence="4" id="KW-0645">Protease</keyword>
<organism evidence="4 5">
    <name type="scientific">Deinococcus reticulitermitis</name>
    <dbReference type="NCBI Taxonomy" id="856736"/>
    <lineage>
        <taxon>Bacteria</taxon>
        <taxon>Thermotogati</taxon>
        <taxon>Deinococcota</taxon>
        <taxon>Deinococci</taxon>
        <taxon>Deinococcales</taxon>
        <taxon>Deinococcaceae</taxon>
        <taxon>Deinococcus</taxon>
    </lineage>
</organism>
<keyword evidence="3" id="KW-0732">Signal</keyword>
<dbReference type="GO" id="GO:0006508">
    <property type="term" value="P:proteolysis"/>
    <property type="evidence" value="ECO:0007669"/>
    <property type="project" value="InterPro"/>
</dbReference>
<dbReference type="RefSeq" id="WP_245745498.1">
    <property type="nucleotide sequence ID" value="NZ_FNZA01000017.1"/>
</dbReference>
<dbReference type="SUPFAM" id="SSF56601">
    <property type="entry name" value="beta-lactamase/transpeptidase-like"/>
    <property type="match status" value="1"/>
</dbReference>
<gene>
    <name evidence="4" type="ORF">SAMN04488058_1174</name>
</gene>
<dbReference type="Gene3D" id="3.40.710.10">
    <property type="entry name" value="DD-peptidase/beta-lactamase superfamily"/>
    <property type="match status" value="2"/>
</dbReference>
<dbReference type="PANTHER" id="PTHR30023:SF0">
    <property type="entry name" value="PENICILLIN-SENSITIVE CARBOXYPEPTIDASE A"/>
    <property type="match status" value="1"/>
</dbReference>
<accession>A0A1H7BBK2</accession>
<comment type="similarity">
    <text evidence="1">Belongs to the peptidase S13 family.</text>
</comment>
<dbReference type="Proteomes" id="UP000199223">
    <property type="component" value="Unassembled WGS sequence"/>
</dbReference>
<dbReference type="GO" id="GO:0000270">
    <property type="term" value="P:peptidoglycan metabolic process"/>
    <property type="evidence" value="ECO:0007669"/>
    <property type="project" value="TreeGrafter"/>
</dbReference>
<name>A0A1H7BBK2_9DEIO</name>
<feature type="signal peptide" evidence="3">
    <location>
        <begin position="1"/>
        <end position="24"/>
    </location>
</feature>
<feature type="chain" id="PRO_5011685656" evidence="3">
    <location>
        <begin position="25"/>
        <end position="479"/>
    </location>
</feature>
<evidence type="ECO:0000313" key="5">
    <source>
        <dbReference type="Proteomes" id="UP000199223"/>
    </source>
</evidence>
<dbReference type="PRINTS" id="PR00922">
    <property type="entry name" value="DADACBPTASE3"/>
</dbReference>
<dbReference type="Pfam" id="PF02113">
    <property type="entry name" value="Peptidase_S13"/>
    <property type="match status" value="2"/>
</dbReference>
<dbReference type="STRING" id="856736.SAMN04488058_1174"/>
<dbReference type="EMBL" id="FNZA01000017">
    <property type="protein sequence ID" value="SEJ74536.1"/>
    <property type="molecule type" value="Genomic_DNA"/>
</dbReference>
<keyword evidence="2" id="KW-0378">Hydrolase</keyword>
<sequence length="479" mass="49755">MRSASVGFIFLALTLLPMPGAAPAVSEKLGASAAAGAQQGTSSAVGEPAPRGAVQRTLGTVPAGVRTALLVIDATTGEVLVASHPDLPLIPASTIKLVTAAAVLHDRGGPDGWWSTELTVPATEAGRAAVSTLTLRGTADPTLERAGAPNSLRALAKQAFARGLREVGAVRLDLTRLDAVTFKTTPLGLPQLPFALRSWETAPPTSVAAARRRLTDALIAELRLAGIRVNSSALAAAPAYTPYVPPARQDEDGTPLPLDLRIPQARRPEVGIASVRSAPVWSFLAAMLRPSDNGRAEALLATLAAQPPGGGTLVGALERERAILLELGLDPRRTALHDGSGLSRDNRLTPRLLTGLLKVMYDLPYLWPPEGAAPALPPRVYKSRHNAFAELLPQAGTGEATSDQAARGGTLARRLVRSGLDVRAKTGTLPGVSALAGYVTAGSGRVLAFAVLMNGPETAPILTLRAVQDQLVLDWAAAF</sequence>
<dbReference type="GO" id="GO:0004185">
    <property type="term" value="F:serine-type carboxypeptidase activity"/>
    <property type="evidence" value="ECO:0007669"/>
    <property type="project" value="InterPro"/>
</dbReference>
<proteinExistence type="inferred from homology"/>
<dbReference type="InterPro" id="IPR012338">
    <property type="entry name" value="Beta-lactam/transpept-like"/>
</dbReference>